<sequence length="197" mass="23066">MPPLSYSMPSLFMWKATSPLPPTSLTYYSGSDWFLEEHSTYCKSAMFLNQQTLSNHGWVYDIKWMPTNWVGSHLLENVSVPYALIKEDTLGRLEQWGDWMRFTTYREVDDKEAEWERIQQWVLTNTVKKELTKPFVSSTSYEPCLINLSAGHLSASHLSVHSPVSYGNDNRFNKNHHKVRYPQHHTHHSHQKKRIVA</sequence>
<name>A0A6C0BG88_9ZZZZ</name>
<accession>A0A6C0BG88</accession>
<proteinExistence type="predicted"/>
<dbReference type="EMBL" id="MN739154">
    <property type="protein sequence ID" value="QHS91012.1"/>
    <property type="molecule type" value="Genomic_DNA"/>
</dbReference>
<evidence type="ECO:0000313" key="1">
    <source>
        <dbReference type="EMBL" id="QHS91012.1"/>
    </source>
</evidence>
<protein>
    <submittedName>
        <fullName evidence="1">Uncharacterized protein</fullName>
    </submittedName>
</protein>
<dbReference type="AlphaFoldDB" id="A0A6C0BG88"/>
<organism evidence="1">
    <name type="scientific">viral metagenome</name>
    <dbReference type="NCBI Taxonomy" id="1070528"/>
    <lineage>
        <taxon>unclassified sequences</taxon>
        <taxon>metagenomes</taxon>
        <taxon>organismal metagenomes</taxon>
    </lineage>
</organism>
<reference evidence="1" key="1">
    <citation type="journal article" date="2020" name="Nature">
        <title>Giant virus diversity and host interactions through global metagenomics.</title>
        <authorList>
            <person name="Schulz F."/>
            <person name="Roux S."/>
            <person name="Paez-Espino D."/>
            <person name="Jungbluth S."/>
            <person name="Walsh D.A."/>
            <person name="Denef V.J."/>
            <person name="McMahon K.D."/>
            <person name="Konstantinidis K.T."/>
            <person name="Eloe-Fadrosh E.A."/>
            <person name="Kyrpides N.C."/>
            <person name="Woyke T."/>
        </authorList>
    </citation>
    <scope>NUCLEOTIDE SEQUENCE</scope>
    <source>
        <strain evidence="1">GVMAG-M-3300013004-44</strain>
    </source>
</reference>